<dbReference type="EMBL" id="UAQM01000010">
    <property type="protein sequence ID" value="SPU44063.1"/>
    <property type="molecule type" value="Genomic_DNA"/>
</dbReference>
<feature type="transmembrane region" description="Helical" evidence="9">
    <location>
        <begin position="6"/>
        <end position="27"/>
    </location>
</feature>
<feature type="transmembrane region" description="Helical" evidence="9">
    <location>
        <begin position="490"/>
        <end position="513"/>
    </location>
</feature>
<protein>
    <recommendedName>
        <fullName evidence="9">Potassium-transporting ATPase potassium-binding subunit</fullName>
    </recommendedName>
    <alternativeName>
        <fullName evidence="9">ATP phosphohydrolase [potassium-transporting] A chain</fullName>
    </alternativeName>
    <alternativeName>
        <fullName evidence="9">Potassium-binding and translocating subunit A</fullName>
    </alternativeName>
    <alternativeName>
        <fullName evidence="9">Potassium-translocating ATPase A chain</fullName>
    </alternativeName>
</protein>
<evidence type="ECO:0000313" key="10">
    <source>
        <dbReference type="EMBL" id="SPU44063.1"/>
    </source>
</evidence>
<feature type="transmembrane region" description="Helical" evidence="9">
    <location>
        <begin position="181"/>
        <end position="203"/>
    </location>
</feature>
<dbReference type="PANTHER" id="PTHR30607:SF2">
    <property type="entry name" value="POTASSIUM-TRANSPORTING ATPASE POTASSIUM-BINDING SUBUNIT"/>
    <property type="match status" value="1"/>
</dbReference>
<dbReference type="GO" id="GO:0005886">
    <property type="term" value="C:plasma membrane"/>
    <property type="evidence" value="ECO:0007669"/>
    <property type="project" value="UniProtKB-SubCell"/>
</dbReference>
<dbReference type="GO" id="GO:0030955">
    <property type="term" value="F:potassium ion binding"/>
    <property type="evidence" value="ECO:0007669"/>
    <property type="project" value="UniProtKB-UniRule"/>
</dbReference>
<accession>A0A2X1AGS6</accession>
<evidence type="ECO:0000256" key="2">
    <source>
        <dbReference type="ARBA" id="ARBA00022475"/>
    </source>
</evidence>
<dbReference type="PANTHER" id="PTHR30607">
    <property type="entry name" value="POTASSIUM-TRANSPORTING ATPASE A CHAIN"/>
    <property type="match status" value="1"/>
</dbReference>
<evidence type="ECO:0000256" key="7">
    <source>
        <dbReference type="ARBA" id="ARBA00023065"/>
    </source>
</evidence>
<reference evidence="10 11" key="1">
    <citation type="submission" date="2018-06" db="EMBL/GenBank/DDBJ databases">
        <authorList>
            <consortium name="Pathogen Informatics"/>
            <person name="Doyle S."/>
        </authorList>
    </citation>
    <scope>NUCLEOTIDE SEQUENCE [LARGE SCALE GENOMIC DNA]</scope>
    <source>
        <strain evidence="10 11">NCTC11165</strain>
    </source>
</reference>
<evidence type="ECO:0000313" key="11">
    <source>
        <dbReference type="Proteomes" id="UP000250358"/>
    </source>
</evidence>
<feature type="transmembrane region" description="Helical" evidence="9">
    <location>
        <begin position="63"/>
        <end position="85"/>
    </location>
</feature>
<dbReference type="PIRSF" id="PIRSF001294">
    <property type="entry name" value="K_ATPaseA"/>
    <property type="match status" value="1"/>
</dbReference>
<evidence type="ECO:0000256" key="5">
    <source>
        <dbReference type="ARBA" id="ARBA00022958"/>
    </source>
</evidence>
<gene>
    <name evidence="9" type="primary">kdpA</name>
    <name evidence="10" type="ORF">NCTC11165_01460</name>
</gene>
<comment type="similarity">
    <text evidence="9">Belongs to the KdpA family.</text>
</comment>
<sequence length="570" mass="58931">MNIQGWAEIALTLGLAAVLGWPIGVYMSRVWNGERTWLDPVLKPVEGLFYRAAGVDPTRSQGWLGYAGALLAFNLAGFLLLYAMLRLQGVLPMNPQGFDGVSPHLAFNTAVSFVTNTNWQSYSGETTVSTFSQMVGLTVQNFVSAATGATIAAALARAFIASRGEGVGNFWADLTRTSLYVLLPIAFIVAVALAGLGVVQSLAASAQATTLEGGSQTISLFPTASQLAIKQLGINGGGVFGVNSAHPLENPTPLTNLITAISVNVLGWAAFFAFGRSVMAKKDVRALVVAAILLLGAAGSALYVIESQPAPALVAADVDTSAGNMEGKEVRFGVPSSVAWAAQTTGASNGSVNSMHASYMPLGGAVTMFLMQLGEILPGGIGSGVAVMVLMAMLAVFVAGLMVGRTPEYLGKKIEAREIQFAMLVVLVVPLSVLGFSAAAAVLPEALASLLNKGPHGLSEILYAYTSATGNNGSAFGGLSANTPWWNTTLGLAMLLGRFVPAVAVLAVAGALVAKPRLAPSVGTLPTHGPLFIGLLIGVILILGGLQFFPALSLGPIVEHFDMLQVTARF</sequence>
<keyword evidence="3 9" id="KW-0633">Potassium transport</keyword>
<evidence type="ECO:0000256" key="3">
    <source>
        <dbReference type="ARBA" id="ARBA00022538"/>
    </source>
</evidence>
<comment type="subunit">
    <text evidence="9">The system is composed of three essential subunits: KdpA, KdpB and KdpC.</text>
</comment>
<feature type="transmembrane region" description="Helical" evidence="9">
    <location>
        <begin position="286"/>
        <end position="305"/>
    </location>
</feature>
<evidence type="ECO:0000256" key="1">
    <source>
        <dbReference type="ARBA" id="ARBA00022448"/>
    </source>
</evidence>
<dbReference type="RefSeq" id="WP_128115514.1">
    <property type="nucleotide sequence ID" value="NZ_UAQM01000010.1"/>
</dbReference>
<keyword evidence="4 9" id="KW-0812">Transmembrane</keyword>
<comment type="subcellular location">
    <subcellularLocation>
        <location evidence="9">Cell membrane</location>
        <topology evidence="9">Multi-pass membrane protein</topology>
    </subcellularLocation>
</comment>
<dbReference type="NCBIfam" id="TIGR00680">
    <property type="entry name" value="kdpA"/>
    <property type="match status" value="1"/>
</dbReference>
<dbReference type="GO" id="GO:0008556">
    <property type="term" value="F:P-type potassium transmembrane transporter activity"/>
    <property type="evidence" value="ECO:0007669"/>
    <property type="project" value="InterPro"/>
</dbReference>
<evidence type="ECO:0000256" key="9">
    <source>
        <dbReference type="HAMAP-Rule" id="MF_00275"/>
    </source>
</evidence>
<evidence type="ECO:0000256" key="6">
    <source>
        <dbReference type="ARBA" id="ARBA00022989"/>
    </source>
</evidence>
<feature type="transmembrane region" description="Helical" evidence="9">
    <location>
        <begin position="525"/>
        <end position="549"/>
    </location>
</feature>
<dbReference type="InterPro" id="IPR004623">
    <property type="entry name" value="KdpA"/>
</dbReference>
<keyword evidence="1 9" id="KW-0813">Transport</keyword>
<feature type="transmembrane region" description="Helical" evidence="9">
    <location>
        <begin position="142"/>
        <end position="160"/>
    </location>
</feature>
<keyword evidence="2 9" id="KW-1003">Cell membrane</keyword>
<keyword evidence="8 9" id="KW-0472">Membrane</keyword>
<evidence type="ECO:0000256" key="8">
    <source>
        <dbReference type="ARBA" id="ARBA00023136"/>
    </source>
</evidence>
<feature type="transmembrane region" description="Helical" evidence="9">
    <location>
        <begin position="421"/>
        <end position="443"/>
    </location>
</feature>
<evidence type="ECO:0000256" key="4">
    <source>
        <dbReference type="ARBA" id="ARBA00022692"/>
    </source>
</evidence>
<dbReference type="Proteomes" id="UP000250358">
    <property type="component" value="Unassembled WGS sequence"/>
</dbReference>
<keyword evidence="6 9" id="KW-1133">Transmembrane helix</keyword>
<feature type="transmembrane region" description="Helical" evidence="9">
    <location>
        <begin position="376"/>
        <end position="401"/>
    </location>
</feature>
<keyword evidence="7 9" id="KW-0406">Ion transport</keyword>
<dbReference type="Pfam" id="PF03814">
    <property type="entry name" value="KdpA"/>
    <property type="match status" value="1"/>
</dbReference>
<dbReference type="AlphaFoldDB" id="A0A2X1AGS6"/>
<organism evidence="10 11">
    <name type="scientific">Brevundimonas diminuta</name>
    <name type="common">Pseudomonas diminuta</name>
    <dbReference type="NCBI Taxonomy" id="293"/>
    <lineage>
        <taxon>Bacteria</taxon>
        <taxon>Pseudomonadati</taxon>
        <taxon>Pseudomonadota</taxon>
        <taxon>Alphaproteobacteria</taxon>
        <taxon>Caulobacterales</taxon>
        <taxon>Caulobacteraceae</taxon>
        <taxon>Brevundimonas</taxon>
    </lineage>
</organism>
<feature type="transmembrane region" description="Helical" evidence="9">
    <location>
        <begin position="254"/>
        <end position="274"/>
    </location>
</feature>
<name>A0A2X1AGS6_BREDI</name>
<proteinExistence type="inferred from homology"/>
<dbReference type="HAMAP" id="MF_00275">
    <property type="entry name" value="KdpA"/>
    <property type="match status" value="1"/>
</dbReference>
<comment type="function">
    <text evidence="9">Part of the high-affinity ATP-driven potassium transport (or Kdp) system, which catalyzes the hydrolysis of ATP coupled with the electrogenic transport of potassium into the cytoplasm. This subunit binds the extracellular potassium ions and delivers the ions to the membrane domain of KdpB through an intramembrane tunnel.</text>
</comment>
<keyword evidence="5 9" id="KW-0630">Potassium</keyword>